<evidence type="ECO:0000256" key="7">
    <source>
        <dbReference type="ARBA" id="ARBA00023235"/>
    </source>
</evidence>
<accession>A0ABX7X3Y4</accession>
<keyword evidence="15" id="KW-1185">Reference proteome</keyword>
<keyword evidence="7" id="KW-0413">Isomerase</keyword>
<name>A0ABX7X3Y4_9GAMM</name>
<keyword evidence="3 12" id="KW-0378">Hydrolase</keyword>
<dbReference type="Gene3D" id="3.40.50.300">
    <property type="entry name" value="P-loop containing nucleotide triphosphate hydrolases"/>
    <property type="match status" value="2"/>
</dbReference>
<dbReference type="PANTHER" id="PTHR11070">
    <property type="entry name" value="UVRD / RECB / PCRA DNA HELICASE FAMILY MEMBER"/>
    <property type="match status" value="1"/>
</dbReference>
<evidence type="ECO:0000256" key="9">
    <source>
        <dbReference type="ARBA" id="ARBA00034808"/>
    </source>
</evidence>
<comment type="catalytic activity">
    <reaction evidence="8">
        <text>Couples ATP hydrolysis with the unwinding of duplex DNA by translocating in the 3'-5' direction.</text>
        <dbReference type="EC" id="5.6.2.4"/>
    </reaction>
</comment>
<dbReference type="InterPro" id="IPR000212">
    <property type="entry name" value="DNA_helicase_UvrD/REP"/>
</dbReference>
<evidence type="ECO:0000256" key="1">
    <source>
        <dbReference type="ARBA" id="ARBA00009922"/>
    </source>
</evidence>
<comment type="catalytic activity">
    <reaction evidence="11">
        <text>ATP + H2O = ADP + phosphate + H(+)</text>
        <dbReference type="Rhea" id="RHEA:13065"/>
        <dbReference type="ChEBI" id="CHEBI:15377"/>
        <dbReference type="ChEBI" id="CHEBI:15378"/>
        <dbReference type="ChEBI" id="CHEBI:30616"/>
        <dbReference type="ChEBI" id="CHEBI:43474"/>
        <dbReference type="ChEBI" id="CHEBI:456216"/>
        <dbReference type="EC" id="5.6.2.4"/>
    </reaction>
</comment>
<keyword evidence="4 12" id="KW-0347">Helicase</keyword>
<evidence type="ECO:0000256" key="12">
    <source>
        <dbReference type="PROSITE-ProRule" id="PRU00560"/>
    </source>
</evidence>
<keyword evidence="2 12" id="KW-0547">Nucleotide-binding</keyword>
<dbReference type="GO" id="GO:0004386">
    <property type="term" value="F:helicase activity"/>
    <property type="evidence" value="ECO:0007669"/>
    <property type="project" value="UniProtKB-KW"/>
</dbReference>
<dbReference type="InterPro" id="IPR013986">
    <property type="entry name" value="DExx_box_DNA_helicase_dom_sf"/>
</dbReference>
<feature type="binding site" evidence="12">
    <location>
        <begin position="27"/>
        <end position="34"/>
    </location>
    <ligand>
        <name>ATP</name>
        <dbReference type="ChEBI" id="CHEBI:30616"/>
    </ligand>
</feature>
<evidence type="ECO:0000256" key="8">
    <source>
        <dbReference type="ARBA" id="ARBA00034617"/>
    </source>
</evidence>
<evidence type="ECO:0000256" key="2">
    <source>
        <dbReference type="ARBA" id="ARBA00022741"/>
    </source>
</evidence>
<dbReference type="EC" id="5.6.2.4" evidence="9"/>
<keyword evidence="6" id="KW-0238">DNA-binding</keyword>
<comment type="similarity">
    <text evidence="1">Belongs to the helicase family. UvrD subfamily.</text>
</comment>
<feature type="domain" description="UvrD-like helicase ATP-binding" evidence="13">
    <location>
        <begin position="6"/>
        <end position="281"/>
    </location>
</feature>
<dbReference type="Pfam" id="PF00580">
    <property type="entry name" value="UvrD-helicase"/>
    <property type="match status" value="1"/>
</dbReference>
<evidence type="ECO:0000256" key="6">
    <source>
        <dbReference type="ARBA" id="ARBA00023125"/>
    </source>
</evidence>
<dbReference type="InterPro" id="IPR014017">
    <property type="entry name" value="DNA_helicase_UvrD-like_C"/>
</dbReference>
<protein>
    <recommendedName>
        <fullName evidence="9">DNA 3'-5' helicase</fullName>
        <ecNumber evidence="9">5.6.2.4</ecNumber>
    </recommendedName>
    <alternativeName>
        <fullName evidence="10">DNA 3'-5' helicase II</fullName>
    </alternativeName>
</protein>
<dbReference type="InterPro" id="IPR027417">
    <property type="entry name" value="P-loop_NTPase"/>
</dbReference>
<evidence type="ECO:0000256" key="3">
    <source>
        <dbReference type="ARBA" id="ARBA00022801"/>
    </source>
</evidence>
<dbReference type="InterPro" id="IPR014016">
    <property type="entry name" value="UvrD-like_ATP-bd"/>
</dbReference>
<evidence type="ECO:0000313" key="14">
    <source>
        <dbReference type="EMBL" id="QTR48569.1"/>
    </source>
</evidence>
<dbReference type="PROSITE" id="PS51198">
    <property type="entry name" value="UVRD_HELICASE_ATP_BIND"/>
    <property type="match status" value="1"/>
</dbReference>
<dbReference type="CDD" id="cd17932">
    <property type="entry name" value="DEXQc_UvrD"/>
    <property type="match status" value="1"/>
</dbReference>
<evidence type="ECO:0000256" key="11">
    <source>
        <dbReference type="ARBA" id="ARBA00048988"/>
    </source>
</evidence>
<dbReference type="PANTHER" id="PTHR11070:SF2">
    <property type="entry name" value="ATP-DEPENDENT DNA HELICASE SRS2"/>
    <property type="match status" value="1"/>
</dbReference>
<evidence type="ECO:0000313" key="15">
    <source>
        <dbReference type="Proteomes" id="UP000672027"/>
    </source>
</evidence>
<reference evidence="14 15" key="1">
    <citation type="submission" date="2021-04" db="EMBL/GenBank/DDBJ databases">
        <title>Genomics, taxonomy and metabolism of representatives of sulfur bacteria of the genus Thiothrix: Thiothrix fructosivorans QT, Thiothrix unzii A1T and three new species, Thiothrix subterranea sp. nov., Thiothrix litoralis sp. nov. and 'Candidatus Thiothrix anitrata' sp. nov.</title>
        <authorList>
            <person name="Ravin N.V."/>
            <person name="Smolyakov D."/>
            <person name="Rudenko T.S."/>
            <person name="Mardanov A.V."/>
            <person name="Beletsky A.V."/>
            <person name="Markov N.D."/>
            <person name="Fomenkov A.I."/>
            <person name="Roberts R.J."/>
            <person name="Karnachuk O.V."/>
            <person name="Novikov A."/>
            <person name="Grabovich M.Y."/>
        </authorList>
    </citation>
    <scope>NUCLEOTIDE SEQUENCE [LARGE SCALE GENOMIC DNA]</scope>
    <source>
        <strain evidence="14 15">A52</strain>
    </source>
</reference>
<organism evidence="14 15">
    <name type="scientific">Candidatus Thiothrix anitrata</name>
    <dbReference type="NCBI Taxonomy" id="2823902"/>
    <lineage>
        <taxon>Bacteria</taxon>
        <taxon>Pseudomonadati</taxon>
        <taxon>Pseudomonadota</taxon>
        <taxon>Gammaproteobacteria</taxon>
        <taxon>Thiotrichales</taxon>
        <taxon>Thiotrichaceae</taxon>
        <taxon>Thiothrix</taxon>
    </lineage>
</organism>
<dbReference type="RefSeq" id="WP_210225460.1">
    <property type="nucleotide sequence ID" value="NZ_CP072800.1"/>
</dbReference>
<dbReference type="Proteomes" id="UP000672027">
    <property type="component" value="Chromosome"/>
</dbReference>
<dbReference type="Gene3D" id="1.10.10.160">
    <property type="match status" value="1"/>
</dbReference>
<dbReference type="SUPFAM" id="SSF52540">
    <property type="entry name" value="P-loop containing nucleoside triphosphate hydrolases"/>
    <property type="match status" value="1"/>
</dbReference>
<proteinExistence type="inferred from homology"/>
<dbReference type="Pfam" id="PF13361">
    <property type="entry name" value="UvrD_C"/>
    <property type="match status" value="1"/>
</dbReference>
<evidence type="ECO:0000259" key="13">
    <source>
        <dbReference type="PROSITE" id="PS51198"/>
    </source>
</evidence>
<sequence length="600" mass="69523">MFTWTERDLNREQAEAILLPESLFLIACPGSGKTRTLTYKIAYELSRLESSRQFVVAITYTHRAADEIQERIESMGVNTDQLWIGTIHSFCLEWIIKPYAIYEPKLAHGYSIIDLHEREKILEDLCTPYKDKKVTHWDCDYYFTQKGVVLACSDQNKRPIIANILKEYFRHLLKNKQIDFELILHFACKLIGKYPPISVNLSKIFSIILVDEYQDTKEIQYAIITYILRVGIGKTRLFMVGDPNQAIYSSLGGYPITIHQLRELSGIHIEEKELSLNYRSSNRIIEYFGNFNIYNTNIEAAGNIRDYPSLISYNDSINKDDLADEIVKLIQYNVEKLNIPPNQICIIAPQWFHLATMTRRLVVRMPQHQFDGPGMVPFARDIENFWYKLSRIALTEPLPTMFVRRLRWAGEILNDLKDVGIDISKISRRLFLRECNSITINESHGLAFLRQFFDSLFLRIGIHYQNFTQLEKAHQAFFSASESRILRIENEGIDGIRDINFFKKVFQNRSGITVSTIHGVKGAEFDVVIAYALLDGIVPHFNDNDSNASARKLLYVIGSRAKKNLHLFSEAGRNRGRLNFYQPTQQLQSCAFDYDEVYPT</sequence>
<evidence type="ECO:0000256" key="4">
    <source>
        <dbReference type="ARBA" id="ARBA00022806"/>
    </source>
</evidence>
<keyword evidence="5 12" id="KW-0067">ATP-binding</keyword>
<dbReference type="EMBL" id="CP072800">
    <property type="protein sequence ID" value="QTR48569.1"/>
    <property type="molecule type" value="Genomic_DNA"/>
</dbReference>
<evidence type="ECO:0000256" key="5">
    <source>
        <dbReference type="ARBA" id="ARBA00022840"/>
    </source>
</evidence>
<gene>
    <name evidence="14" type="ORF">J8380_09635</name>
</gene>
<evidence type="ECO:0000256" key="10">
    <source>
        <dbReference type="ARBA" id="ARBA00034923"/>
    </source>
</evidence>